<evidence type="ECO:0000313" key="3">
    <source>
        <dbReference type="EMBL" id="OJX57218.1"/>
    </source>
</evidence>
<dbReference type="Gene3D" id="1.10.12.10">
    <property type="entry name" value="Lyase 2-enoyl-coa Hydratase, Chain A, domain 2"/>
    <property type="match status" value="1"/>
</dbReference>
<dbReference type="Gene3D" id="3.90.226.10">
    <property type="entry name" value="2-enoyl-CoA Hydratase, Chain A, domain 1"/>
    <property type="match status" value="1"/>
</dbReference>
<dbReference type="InterPro" id="IPR014748">
    <property type="entry name" value="Enoyl-CoA_hydra_C"/>
</dbReference>
<gene>
    <name evidence="3" type="ORF">BGO89_12035</name>
</gene>
<protein>
    <submittedName>
        <fullName evidence="3">2-(1,2-epoxy-1,2-dihydrophenyl)acetyl-CoA isomerase</fullName>
    </submittedName>
</protein>
<dbReference type="EMBL" id="MKVH01000024">
    <property type="protein sequence ID" value="OJX57218.1"/>
    <property type="molecule type" value="Genomic_DNA"/>
</dbReference>
<dbReference type="STRING" id="1895771.BGO89_12035"/>
<organism evidence="3 4">
    <name type="scientific">Candidatus Kapaibacterium thiocyanatum</name>
    <dbReference type="NCBI Taxonomy" id="1895771"/>
    <lineage>
        <taxon>Bacteria</taxon>
        <taxon>Pseudomonadati</taxon>
        <taxon>Candidatus Kapaibacteriota</taxon>
        <taxon>Candidatus Kapaibacteriia</taxon>
        <taxon>Candidatus Kapaibacteriales</taxon>
        <taxon>Candidatus Kapaibacteriaceae</taxon>
        <taxon>Candidatus Kapaibacterium</taxon>
    </lineage>
</organism>
<evidence type="ECO:0000256" key="1">
    <source>
        <dbReference type="ARBA" id="ARBA00005254"/>
    </source>
</evidence>
<dbReference type="InterPro" id="IPR018376">
    <property type="entry name" value="Enoyl-CoA_hyd/isom_CS"/>
</dbReference>
<dbReference type="InterPro" id="IPR001753">
    <property type="entry name" value="Enoyl-CoA_hydra/iso"/>
</dbReference>
<keyword evidence="3" id="KW-0413">Isomerase</keyword>
<evidence type="ECO:0000256" key="2">
    <source>
        <dbReference type="RuleBase" id="RU003707"/>
    </source>
</evidence>
<dbReference type="Proteomes" id="UP000184233">
    <property type="component" value="Unassembled WGS sequence"/>
</dbReference>
<dbReference type="PANTHER" id="PTHR43459:SF1">
    <property type="entry name" value="EG:BACN32G11.4 PROTEIN"/>
    <property type="match status" value="1"/>
</dbReference>
<sequence>MTFETILYTIEDGIGTITLNRPDSFNAANEQLTTDLQQALADATTNEAVRCVVLTGAGKAFCSGQDLKDAPTGGGKRSLKDSLHRRYNPIIRAMRSMPKPIIAGINGVAAGAGLSLALAADVRIMSSAARMVEAFIGIALIPDSGATCFYPRMLGYAKAFEFATLNKPITADDALHLGMVNMVVAPRAFPAALAAVARQYAHGPTQTYGFVKELLQQGMTSTLDDMLEREADYQQRAGESADYTEGVTAFIEKRSPRFTGR</sequence>
<dbReference type="Pfam" id="PF00378">
    <property type="entry name" value="ECH_1"/>
    <property type="match status" value="1"/>
</dbReference>
<dbReference type="GO" id="GO:0016853">
    <property type="term" value="F:isomerase activity"/>
    <property type="evidence" value="ECO:0007669"/>
    <property type="project" value="UniProtKB-KW"/>
</dbReference>
<proteinExistence type="inferred from homology"/>
<comment type="caution">
    <text evidence="3">The sequence shown here is derived from an EMBL/GenBank/DDBJ whole genome shotgun (WGS) entry which is preliminary data.</text>
</comment>
<evidence type="ECO:0000313" key="4">
    <source>
        <dbReference type="Proteomes" id="UP000184233"/>
    </source>
</evidence>
<name>A0A1M3KXS9_9BACT</name>
<dbReference type="InterPro" id="IPR029045">
    <property type="entry name" value="ClpP/crotonase-like_dom_sf"/>
</dbReference>
<dbReference type="CDD" id="cd06558">
    <property type="entry name" value="crotonase-like"/>
    <property type="match status" value="1"/>
</dbReference>
<comment type="similarity">
    <text evidence="1 2">Belongs to the enoyl-CoA hydratase/isomerase family.</text>
</comment>
<dbReference type="SUPFAM" id="SSF52096">
    <property type="entry name" value="ClpP/crotonase"/>
    <property type="match status" value="1"/>
</dbReference>
<reference evidence="3 4" key="1">
    <citation type="submission" date="2016-09" db="EMBL/GenBank/DDBJ databases">
        <title>Genome-resolved meta-omics ties microbial dynamics to process performance in biotechnology for thiocyanate degradation.</title>
        <authorList>
            <person name="Kantor R.S."/>
            <person name="Huddy R.J."/>
            <person name="Iyer R."/>
            <person name="Thomas B.C."/>
            <person name="Brown C.T."/>
            <person name="Anantharaman K."/>
            <person name="Tringe S."/>
            <person name="Hettich R.L."/>
            <person name="Harrison S.T."/>
            <person name="Banfield J.F."/>
        </authorList>
    </citation>
    <scope>NUCLEOTIDE SEQUENCE [LARGE SCALE GENOMIC DNA]</scope>
    <source>
        <strain evidence="3">59-99</strain>
    </source>
</reference>
<dbReference type="PANTHER" id="PTHR43459">
    <property type="entry name" value="ENOYL-COA HYDRATASE"/>
    <property type="match status" value="1"/>
</dbReference>
<dbReference type="PROSITE" id="PS00166">
    <property type="entry name" value="ENOYL_COA_HYDRATASE"/>
    <property type="match status" value="1"/>
</dbReference>
<accession>A0A1M3KXS9</accession>
<dbReference type="AlphaFoldDB" id="A0A1M3KXS9"/>